<evidence type="ECO:0000313" key="6">
    <source>
        <dbReference type="Proteomes" id="UP000524237"/>
    </source>
</evidence>
<dbReference type="Pfam" id="PF01037">
    <property type="entry name" value="AsnC_trans_reg"/>
    <property type="match status" value="1"/>
</dbReference>
<feature type="domain" description="HTH asnC-type" evidence="4">
    <location>
        <begin position="21"/>
        <end position="81"/>
    </location>
</feature>
<sequence length="167" mass="18325">MTPHDVTNSGDKPIDKPIDKLDDIDRTLLAALQKDGRLGYAELGQLVGLTPGGARRRVVRLEERNILQVIGVTDPLKLGYNNMAMLGVVVEGDIETAADALSEIPEVIYVVIGAGTYDLMVEVIAEDSARMFDVVGKQIRDIPGVARVETFTYYSIHTHRFTWGVNS</sequence>
<dbReference type="Proteomes" id="UP000524237">
    <property type="component" value="Unassembled WGS sequence"/>
</dbReference>
<keyword evidence="1" id="KW-0805">Transcription regulation</keyword>
<dbReference type="GO" id="GO:0043200">
    <property type="term" value="P:response to amino acid"/>
    <property type="evidence" value="ECO:0007669"/>
    <property type="project" value="TreeGrafter"/>
</dbReference>
<dbReference type="RefSeq" id="WP_220475834.1">
    <property type="nucleotide sequence ID" value="NZ_JACGWU010000002.1"/>
</dbReference>
<accession>A0A7W3JTC5</accession>
<keyword evidence="3" id="KW-0804">Transcription</keyword>
<dbReference type="GO" id="GO:0043565">
    <property type="term" value="F:sequence-specific DNA binding"/>
    <property type="evidence" value="ECO:0007669"/>
    <property type="project" value="InterPro"/>
</dbReference>
<dbReference type="Pfam" id="PF13404">
    <property type="entry name" value="HTH_AsnC-type"/>
    <property type="match status" value="1"/>
</dbReference>
<dbReference type="Gene3D" id="1.10.10.10">
    <property type="entry name" value="Winged helix-like DNA-binding domain superfamily/Winged helix DNA-binding domain"/>
    <property type="match status" value="1"/>
</dbReference>
<dbReference type="InterPro" id="IPR011008">
    <property type="entry name" value="Dimeric_a/b-barrel"/>
</dbReference>
<keyword evidence="6" id="KW-1185">Reference proteome</keyword>
<evidence type="ECO:0000259" key="4">
    <source>
        <dbReference type="PROSITE" id="PS50956"/>
    </source>
</evidence>
<protein>
    <submittedName>
        <fullName evidence="5">Lrp/AsnC family transcriptional regulator for asnA, asnC and gidA</fullName>
    </submittedName>
</protein>
<evidence type="ECO:0000256" key="2">
    <source>
        <dbReference type="ARBA" id="ARBA00023125"/>
    </source>
</evidence>
<gene>
    <name evidence="5" type="ORF">FB555_000996</name>
</gene>
<dbReference type="SUPFAM" id="SSF54909">
    <property type="entry name" value="Dimeric alpha+beta barrel"/>
    <property type="match status" value="1"/>
</dbReference>
<proteinExistence type="predicted"/>
<dbReference type="InterPro" id="IPR036388">
    <property type="entry name" value="WH-like_DNA-bd_sf"/>
</dbReference>
<dbReference type="InterPro" id="IPR036390">
    <property type="entry name" value="WH_DNA-bd_sf"/>
</dbReference>
<evidence type="ECO:0000256" key="1">
    <source>
        <dbReference type="ARBA" id="ARBA00023015"/>
    </source>
</evidence>
<dbReference type="GO" id="GO:0005829">
    <property type="term" value="C:cytosol"/>
    <property type="evidence" value="ECO:0007669"/>
    <property type="project" value="TreeGrafter"/>
</dbReference>
<dbReference type="InterPro" id="IPR000485">
    <property type="entry name" value="AsnC-type_HTH_dom"/>
</dbReference>
<dbReference type="EMBL" id="JACGWU010000002">
    <property type="protein sequence ID" value="MBA8828898.1"/>
    <property type="molecule type" value="Genomic_DNA"/>
</dbReference>
<dbReference type="PROSITE" id="PS50956">
    <property type="entry name" value="HTH_ASNC_2"/>
    <property type="match status" value="1"/>
</dbReference>
<dbReference type="AlphaFoldDB" id="A0A7W3JTC5"/>
<keyword evidence="2" id="KW-0238">DNA-binding</keyword>
<evidence type="ECO:0000256" key="3">
    <source>
        <dbReference type="ARBA" id="ARBA00023163"/>
    </source>
</evidence>
<dbReference type="SUPFAM" id="SSF46785">
    <property type="entry name" value="Winged helix' DNA-binding domain"/>
    <property type="match status" value="1"/>
</dbReference>
<evidence type="ECO:0000313" key="5">
    <source>
        <dbReference type="EMBL" id="MBA8828898.1"/>
    </source>
</evidence>
<dbReference type="PANTHER" id="PTHR30154">
    <property type="entry name" value="LEUCINE-RESPONSIVE REGULATORY PROTEIN"/>
    <property type="match status" value="1"/>
</dbReference>
<comment type="caution">
    <text evidence="5">The sequence shown here is derived from an EMBL/GenBank/DDBJ whole genome shotgun (WGS) entry which is preliminary data.</text>
</comment>
<dbReference type="InterPro" id="IPR019887">
    <property type="entry name" value="Tscrpt_reg_AsnC/Lrp_C"/>
</dbReference>
<name>A0A7W3JTC5_9MICO</name>
<organism evidence="5 6">
    <name type="scientific">Alpinimonas psychrophila</name>
    <dbReference type="NCBI Taxonomy" id="748908"/>
    <lineage>
        <taxon>Bacteria</taxon>
        <taxon>Bacillati</taxon>
        <taxon>Actinomycetota</taxon>
        <taxon>Actinomycetes</taxon>
        <taxon>Micrococcales</taxon>
        <taxon>Microbacteriaceae</taxon>
        <taxon>Alpinimonas</taxon>
    </lineage>
</organism>
<dbReference type="SMART" id="SM00344">
    <property type="entry name" value="HTH_ASNC"/>
    <property type="match status" value="1"/>
</dbReference>
<dbReference type="InterPro" id="IPR019888">
    <property type="entry name" value="Tscrpt_reg_AsnC-like"/>
</dbReference>
<dbReference type="Gene3D" id="3.30.70.920">
    <property type="match status" value="1"/>
</dbReference>
<dbReference type="PRINTS" id="PR00033">
    <property type="entry name" value="HTHASNC"/>
</dbReference>
<reference evidence="5 6" key="1">
    <citation type="submission" date="2020-07" db="EMBL/GenBank/DDBJ databases">
        <title>Sequencing the genomes of 1000 actinobacteria strains.</title>
        <authorList>
            <person name="Klenk H.-P."/>
        </authorList>
    </citation>
    <scope>NUCLEOTIDE SEQUENCE [LARGE SCALE GENOMIC DNA]</scope>
    <source>
        <strain evidence="5 6">DSM 23737</strain>
    </source>
</reference>
<dbReference type="PANTHER" id="PTHR30154:SF34">
    <property type="entry name" value="TRANSCRIPTIONAL REGULATOR AZLB"/>
    <property type="match status" value="1"/>
</dbReference>